<accession>A0A090ZHG4</accession>
<dbReference type="InterPro" id="IPR000182">
    <property type="entry name" value="GNAT_dom"/>
</dbReference>
<keyword evidence="2" id="KW-0808">Transferase</keyword>
<dbReference type="PANTHER" id="PTHR43415:SF3">
    <property type="entry name" value="GNAT-FAMILY ACETYLTRANSFERASE"/>
    <property type="match status" value="1"/>
</dbReference>
<dbReference type="InterPro" id="IPR016181">
    <property type="entry name" value="Acyl_CoA_acyltransferase"/>
</dbReference>
<evidence type="ECO:0000313" key="2">
    <source>
        <dbReference type="EMBL" id="KFN09645.1"/>
    </source>
</evidence>
<dbReference type="Pfam" id="PF00583">
    <property type="entry name" value="Acetyltransf_1"/>
    <property type="match status" value="1"/>
</dbReference>
<reference evidence="3 5" key="2">
    <citation type="submission" date="2019-11" db="EMBL/GenBank/DDBJ databases">
        <title>Draft genome sequences of five Paenibacillus species of dairy origin.</title>
        <authorList>
            <person name="Olajide A.M."/>
            <person name="Chen S."/>
            <person name="Lapointe G."/>
        </authorList>
    </citation>
    <scope>NUCLEOTIDE SEQUENCE [LARGE SCALE GENOMIC DNA]</scope>
    <source>
        <strain evidence="3 5">3CT49</strain>
    </source>
</reference>
<name>A0A090ZHG4_PAEMA</name>
<dbReference type="CDD" id="cd04301">
    <property type="entry name" value="NAT_SF"/>
    <property type="match status" value="1"/>
</dbReference>
<evidence type="ECO:0000313" key="5">
    <source>
        <dbReference type="Proteomes" id="UP000442469"/>
    </source>
</evidence>
<evidence type="ECO:0000259" key="1">
    <source>
        <dbReference type="PROSITE" id="PS51186"/>
    </source>
</evidence>
<dbReference type="PROSITE" id="PS51186">
    <property type="entry name" value="GNAT"/>
    <property type="match status" value="1"/>
</dbReference>
<dbReference type="PATRIC" id="fig|44252.3.peg.2397"/>
<dbReference type="SUPFAM" id="SSF55729">
    <property type="entry name" value="Acyl-CoA N-acyltransferases (Nat)"/>
    <property type="match status" value="1"/>
</dbReference>
<dbReference type="EMBL" id="WNZZ01000011">
    <property type="protein sequence ID" value="MUG23902.1"/>
    <property type="molecule type" value="Genomic_DNA"/>
</dbReference>
<dbReference type="HOGENOM" id="CLU_013985_19_1_9"/>
<dbReference type="GO" id="GO:0016747">
    <property type="term" value="F:acyltransferase activity, transferring groups other than amino-acyl groups"/>
    <property type="evidence" value="ECO:0007669"/>
    <property type="project" value="InterPro"/>
</dbReference>
<dbReference type="OrthoDB" id="948250at2"/>
<dbReference type="STRING" id="44252.DJ90_3259"/>
<gene>
    <name evidence="2" type="ORF">DJ90_3259</name>
    <name evidence="3" type="ORF">GNQ08_16040</name>
</gene>
<dbReference type="Gene3D" id="3.40.630.30">
    <property type="match status" value="1"/>
</dbReference>
<dbReference type="AlphaFoldDB" id="A0A090ZHG4"/>
<evidence type="ECO:0000313" key="4">
    <source>
        <dbReference type="Proteomes" id="UP000029278"/>
    </source>
</evidence>
<protein>
    <submittedName>
        <fullName evidence="2">Acetyltransferase domain protein</fullName>
    </submittedName>
    <submittedName>
        <fullName evidence="3">GNAT family N-acetyltransferase</fullName>
    </submittedName>
</protein>
<dbReference type="GeneID" id="77006595"/>
<keyword evidence="4" id="KW-1185">Reference proteome</keyword>
<reference evidence="2 4" key="1">
    <citation type="submission" date="2014-04" db="EMBL/GenBank/DDBJ databases">
        <authorList>
            <person name="Bishop-Lilly K.A."/>
            <person name="Broomall S.M."/>
            <person name="Chain P.S."/>
            <person name="Chertkov O."/>
            <person name="Coyne S.R."/>
            <person name="Daligault H.E."/>
            <person name="Davenport K.W."/>
            <person name="Erkkila T."/>
            <person name="Frey K.G."/>
            <person name="Gibbons H.S."/>
            <person name="Gu W."/>
            <person name="Jaissle J."/>
            <person name="Johnson S.L."/>
            <person name="Koroleva G.I."/>
            <person name="Ladner J.T."/>
            <person name="Lo C.-C."/>
            <person name="Minogue T.D."/>
            <person name="Munk C."/>
            <person name="Palacios G.F."/>
            <person name="Redden C.L."/>
            <person name="Rosenzweig C.N."/>
            <person name="Scholz M.B."/>
            <person name="Teshima H."/>
            <person name="Xu Y."/>
        </authorList>
    </citation>
    <scope>NUCLEOTIDE SEQUENCE [LARGE SCALE GENOMIC DNA]</scope>
    <source>
        <strain evidence="2 4">8244</strain>
    </source>
</reference>
<proteinExistence type="predicted"/>
<dbReference type="Proteomes" id="UP000442469">
    <property type="component" value="Unassembled WGS sequence"/>
</dbReference>
<dbReference type="Proteomes" id="UP000029278">
    <property type="component" value="Unassembled WGS sequence"/>
</dbReference>
<dbReference type="RefSeq" id="WP_036622063.1">
    <property type="nucleotide sequence ID" value="NZ_BGML01000006.1"/>
</dbReference>
<evidence type="ECO:0000313" key="3">
    <source>
        <dbReference type="EMBL" id="MUG23902.1"/>
    </source>
</evidence>
<dbReference type="EMBL" id="JMQA01000022">
    <property type="protein sequence ID" value="KFN09645.1"/>
    <property type="molecule type" value="Genomic_DNA"/>
</dbReference>
<feature type="domain" description="N-acetyltransferase" evidence="1">
    <location>
        <begin position="2"/>
        <end position="168"/>
    </location>
</feature>
<organism evidence="2 4">
    <name type="scientific">Paenibacillus macerans</name>
    <name type="common">Bacillus macerans</name>
    <dbReference type="NCBI Taxonomy" id="44252"/>
    <lineage>
        <taxon>Bacteria</taxon>
        <taxon>Bacillati</taxon>
        <taxon>Bacillota</taxon>
        <taxon>Bacilli</taxon>
        <taxon>Bacillales</taxon>
        <taxon>Paenibacillaceae</taxon>
        <taxon>Paenibacillus</taxon>
    </lineage>
</organism>
<comment type="caution">
    <text evidence="2">The sequence shown here is derived from an EMBL/GenBank/DDBJ whole genome shotgun (WGS) entry which is preliminary data.</text>
</comment>
<dbReference type="PANTHER" id="PTHR43415">
    <property type="entry name" value="SPERMIDINE N(1)-ACETYLTRANSFERASE"/>
    <property type="match status" value="1"/>
</dbReference>
<sequence>MITYREIREEDAERHLNLCLKLDQETKFMLLEPGERKTTAETHQERIRSITESPNSTIIVAEANGELVGYLAVNGGGANKIKHLGHIVIGILKDYTGKGVGTALFQAAEAWRTRSGSGITKFELTVMVPNESAIALYKKVGFEIEGTKKNSIRMDGNYVDEYYMGKTF</sequence>